<dbReference type="AlphaFoldDB" id="A0A8S1B633"/>
<feature type="compositionally biased region" description="Basic and acidic residues" evidence="1">
    <location>
        <begin position="56"/>
        <end position="67"/>
    </location>
</feature>
<organism evidence="2 3">
    <name type="scientific">Arctia plantaginis</name>
    <name type="common">Wood tiger moth</name>
    <name type="synonym">Phalaena plantaginis</name>
    <dbReference type="NCBI Taxonomy" id="874455"/>
    <lineage>
        <taxon>Eukaryota</taxon>
        <taxon>Metazoa</taxon>
        <taxon>Ecdysozoa</taxon>
        <taxon>Arthropoda</taxon>
        <taxon>Hexapoda</taxon>
        <taxon>Insecta</taxon>
        <taxon>Pterygota</taxon>
        <taxon>Neoptera</taxon>
        <taxon>Endopterygota</taxon>
        <taxon>Lepidoptera</taxon>
        <taxon>Glossata</taxon>
        <taxon>Ditrysia</taxon>
        <taxon>Noctuoidea</taxon>
        <taxon>Erebidae</taxon>
        <taxon>Arctiinae</taxon>
        <taxon>Arctia</taxon>
    </lineage>
</organism>
<protein>
    <submittedName>
        <fullName evidence="2">Uncharacterized protein</fullName>
    </submittedName>
</protein>
<keyword evidence="3" id="KW-1185">Reference proteome</keyword>
<evidence type="ECO:0000256" key="1">
    <source>
        <dbReference type="SAM" id="MobiDB-lite"/>
    </source>
</evidence>
<evidence type="ECO:0000313" key="3">
    <source>
        <dbReference type="Proteomes" id="UP000494106"/>
    </source>
</evidence>
<feature type="region of interest" description="Disordered" evidence="1">
    <location>
        <begin position="54"/>
        <end position="77"/>
    </location>
</feature>
<sequence length="95" mass="10234">MAALKFGDVGTNVGSSLEGERNIFLFSSRKVYKGPPLATPDTDGSLGESTISKLSRLNEEKKSKDATEGSPSASRNKILFMKDIGPDNYITTTFT</sequence>
<accession>A0A8S1B633</accession>
<gene>
    <name evidence="2" type="ORF">APLA_LOCUS16345</name>
</gene>
<name>A0A8S1B633_ARCPL</name>
<proteinExistence type="predicted"/>
<evidence type="ECO:0000313" key="2">
    <source>
        <dbReference type="EMBL" id="CAB3258123.1"/>
    </source>
</evidence>
<dbReference type="EMBL" id="CADEBC010000596">
    <property type="protein sequence ID" value="CAB3258123.1"/>
    <property type="molecule type" value="Genomic_DNA"/>
</dbReference>
<dbReference type="Proteomes" id="UP000494106">
    <property type="component" value="Unassembled WGS sequence"/>
</dbReference>
<reference evidence="2 3" key="1">
    <citation type="submission" date="2020-04" db="EMBL/GenBank/DDBJ databases">
        <authorList>
            <person name="Wallbank WR R."/>
            <person name="Pardo Diaz C."/>
            <person name="Kozak K."/>
            <person name="Martin S."/>
            <person name="Jiggins C."/>
            <person name="Moest M."/>
            <person name="Warren A I."/>
            <person name="Byers J.R.P. K."/>
            <person name="Montejo-Kovacevich G."/>
            <person name="Yen C E."/>
        </authorList>
    </citation>
    <scope>NUCLEOTIDE SEQUENCE [LARGE SCALE GENOMIC DNA]</scope>
</reference>
<comment type="caution">
    <text evidence="2">The sequence shown here is derived from an EMBL/GenBank/DDBJ whole genome shotgun (WGS) entry which is preliminary data.</text>
</comment>